<sequence>MCHRMPVVHGARAPGEHPHTASRTTISQLSGTGAWPAMLLRAVGVEVLVRRSCPSYGAGVGTPVYPSPLLAASSRGAHIAA</sequence>
<accession>A0A927M3S6</accession>
<gene>
    <name evidence="2" type="ORF">H4W31_003160</name>
</gene>
<comment type="caution">
    <text evidence="2">The sequence shown here is derived from an EMBL/GenBank/DDBJ whole genome shotgun (WGS) entry which is preliminary data.</text>
</comment>
<name>A0A927M3S6_9ACTN</name>
<protein>
    <submittedName>
        <fullName evidence="2">Uncharacterized protein</fullName>
    </submittedName>
</protein>
<evidence type="ECO:0000313" key="2">
    <source>
        <dbReference type="EMBL" id="MBE1487522.1"/>
    </source>
</evidence>
<dbReference type="AlphaFoldDB" id="A0A927M3S6"/>
<reference evidence="2" key="1">
    <citation type="submission" date="2020-10" db="EMBL/GenBank/DDBJ databases">
        <title>Sequencing the genomes of 1000 actinobacteria strains.</title>
        <authorList>
            <person name="Klenk H.-P."/>
        </authorList>
    </citation>
    <scope>NUCLEOTIDE SEQUENCE</scope>
    <source>
        <strain evidence="2">DSM 46832</strain>
    </source>
</reference>
<evidence type="ECO:0000256" key="1">
    <source>
        <dbReference type="SAM" id="MobiDB-lite"/>
    </source>
</evidence>
<proteinExistence type="predicted"/>
<organism evidence="2 3">
    <name type="scientific">Plantactinospora soyae</name>
    <dbReference type="NCBI Taxonomy" id="1544732"/>
    <lineage>
        <taxon>Bacteria</taxon>
        <taxon>Bacillati</taxon>
        <taxon>Actinomycetota</taxon>
        <taxon>Actinomycetes</taxon>
        <taxon>Micromonosporales</taxon>
        <taxon>Micromonosporaceae</taxon>
        <taxon>Plantactinospora</taxon>
    </lineage>
</organism>
<feature type="region of interest" description="Disordered" evidence="1">
    <location>
        <begin position="1"/>
        <end position="23"/>
    </location>
</feature>
<keyword evidence="3" id="KW-1185">Reference proteome</keyword>
<evidence type="ECO:0000313" key="3">
    <source>
        <dbReference type="Proteomes" id="UP000649753"/>
    </source>
</evidence>
<dbReference type="Proteomes" id="UP000649753">
    <property type="component" value="Unassembled WGS sequence"/>
</dbReference>
<dbReference type="EMBL" id="JADBEB010000001">
    <property type="protein sequence ID" value="MBE1487522.1"/>
    <property type="molecule type" value="Genomic_DNA"/>
</dbReference>